<protein>
    <submittedName>
        <fullName evidence="2">Uncharacterized protein</fullName>
    </submittedName>
</protein>
<dbReference type="Proteomes" id="UP001595547">
    <property type="component" value="Unassembled WGS sequence"/>
</dbReference>
<sequence>MRAKGYGFDAAGTLGRSHFNPTARKRRSYLFPIVMVLCAGFGLKGMIYQSVGAKSYDQRVQALQVGEGFDRLGGWLMQADPVTVYVAGKITEGLKLFK</sequence>
<reference evidence="3" key="1">
    <citation type="journal article" date="2019" name="Int. J. Syst. Evol. Microbiol.">
        <title>The Global Catalogue of Microorganisms (GCM) 10K type strain sequencing project: providing services to taxonomists for standard genome sequencing and annotation.</title>
        <authorList>
            <consortium name="The Broad Institute Genomics Platform"/>
            <consortium name="The Broad Institute Genome Sequencing Center for Infectious Disease"/>
            <person name="Wu L."/>
            <person name="Ma J."/>
        </authorList>
    </citation>
    <scope>NUCLEOTIDE SEQUENCE [LARGE SCALE GENOMIC DNA]</scope>
    <source>
        <strain evidence="3">KCTC 52039</strain>
    </source>
</reference>
<gene>
    <name evidence="2" type="ORF">ACFOGH_15775</name>
</gene>
<keyword evidence="3" id="KW-1185">Reference proteome</keyword>
<comment type="caution">
    <text evidence="2">The sequence shown here is derived from an EMBL/GenBank/DDBJ whole genome shotgun (WGS) entry which is preliminary data.</text>
</comment>
<dbReference type="RefSeq" id="WP_380074124.1">
    <property type="nucleotide sequence ID" value="NZ_JBHRTO010000002.1"/>
</dbReference>
<dbReference type="EMBL" id="JBHRTO010000002">
    <property type="protein sequence ID" value="MFC3182457.1"/>
    <property type="molecule type" value="Genomic_DNA"/>
</dbReference>
<name>A0ABV7J4Y7_9RHOB</name>
<keyword evidence="1" id="KW-0812">Transmembrane</keyword>
<proteinExistence type="predicted"/>
<keyword evidence="1" id="KW-1133">Transmembrane helix</keyword>
<accession>A0ABV7J4Y7</accession>
<organism evidence="2 3">
    <name type="scientific">Cypionkella sinensis</name>
    <dbReference type="NCBI Taxonomy" id="1756043"/>
    <lineage>
        <taxon>Bacteria</taxon>
        <taxon>Pseudomonadati</taxon>
        <taxon>Pseudomonadota</taxon>
        <taxon>Alphaproteobacteria</taxon>
        <taxon>Rhodobacterales</taxon>
        <taxon>Paracoccaceae</taxon>
        <taxon>Cypionkella</taxon>
    </lineage>
</organism>
<keyword evidence="1" id="KW-0472">Membrane</keyword>
<evidence type="ECO:0000313" key="3">
    <source>
        <dbReference type="Proteomes" id="UP001595547"/>
    </source>
</evidence>
<feature type="transmembrane region" description="Helical" evidence="1">
    <location>
        <begin position="29"/>
        <end position="48"/>
    </location>
</feature>
<evidence type="ECO:0000256" key="1">
    <source>
        <dbReference type="SAM" id="Phobius"/>
    </source>
</evidence>
<evidence type="ECO:0000313" key="2">
    <source>
        <dbReference type="EMBL" id="MFC3182457.1"/>
    </source>
</evidence>